<organism evidence="3 4">
    <name type="scientific">Cucumis melo var. makuwa</name>
    <name type="common">Oriental melon</name>
    <dbReference type="NCBI Taxonomy" id="1194695"/>
    <lineage>
        <taxon>Eukaryota</taxon>
        <taxon>Viridiplantae</taxon>
        <taxon>Streptophyta</taxon>
        <taxon>Embryophyta</taxon>
        <taxon>Tracheophyta</taxon>
        <taxon>Spermatophyta</taxon>
        <taxon>Magnoliopsida</taxon>
        <taxon>eudicotyledons</taxon>
        <taxon>Gunneridae</taxon>
        <taxon>Pentapetalae</taxon>
        <taxon>rosids</taxon>
        <taxon>fabids</taxon>
        <taxon>Cucurbitales</taxon>
        <taxon>Cucurbitaceae</taxon>
        <taxon>Benincaseae</taxon>
        <taxon>Cucumis</taxon>
    </lineage>
</organism>
<comment type="caution">
    <text evidence="3">The sequence shown here is derived from an EMBL/GenBank/DDBJ whole genome shotgun (WGS) entry which is preliminary data.</text>
</comment>
<dbReference type="Gene3D" id="3.30.70.270">
    <property type="match status" value="2"/>
</dbReference>
<dbReference type="PANTHER" id="PTHR37984">
    <property type="entry name" value="PROTEIN CBG26694"/>
    <property type="match status" value="1"/>
</dbReference>
<dbReference type="Pfam" id="PF17921">
    <property type="entry name" value="Integrase_H2C2"/>
    <property type="match status" value="1"/>
</dbReference>
<proteinExistence type="predicted"/>
<dbReference type="CDD" id="cd01647">
    <property type="entry name" value="RT_LTR"/>
    <property type="match status" value="1"/>
</dbReference>
<dbReference type="InterPro" id="IPR041588">
    <property type="entry name" value="Integrase_H2C2"/>
</dbReference>
<feature type="domain" description="Integrase zinc-binding" evidence="2">
    <location>
        <begin position="418"/>
        <end position="473"/>
    </location>
</feature>
<dbReference type="InterPro" id="IPR000477">
    <property type="entry name" value="RT_dom"/>
</dbReference>
<sequence length="555" mass="63821">MEITGSTNRIQERPSEDQITRMCPVVLLVVSYAFLASDSDDKLGQTERELHQTEEVKHQVITGSAPTVVQTDVRQPNELKRISTIQLKKGLTQDEPTFMAIPLDLLDNLREIGPMDILCVLEKYHDVMPDSLPNSLVPQRIIDHEIELLPRAKSPAKNAYRIAPPELAELQKQLDELLNEGFIRPAKAPYEALVLFQKKDGSLRLCIGYRALNKLTILVYLDDIVVYSSTIEEHKDHLRNVFQKLKKNQLYVKREKCSFAQERINFLGHVIECGRIGMEEGKIATICDWCLTELLKKDVQWGWTPECQVAFDGLKKAMMDRPVLGIADVTKPFEGSSNQAADALSRKNEYVAMCMSAHLQTSKIDESVSDVLREFLQKDPTAQNVMNLAKMGKTRQFWIEEDLLVTKGNQLYVPRVVDLRKKLLHEYHDTLWAGHLGRQSTYTLLKKSYFWPNMRDDVMQYIKTCLINQQNKVEKVKVTGLLDPLSVPIRPWENISMDFITLLSKIGKNPQGHNFMKEWKQTTDIAQVYLEKASRRMKKCVDKKRRPIEFLVTLL</sequence>
<protein>
    <submittedName>
        <fullName evidence="3">Retrotransposable element Tf2</fullName>
    </submittedName>
</protein>
<feature type="domain" description="Reverse transcriptase" evidence="1">
    <location>
        <begin position="210"/>
        <end position="271"/>
    </location>
</feature>
<evidence type="ECO:0000259" key="2">
    <source>
        <dbReference type="Pfam" id="PF17921"/>
    </source>
</evidence>
<dbReference type="InterPro" id="IPR050951">
    <property type="entry name" value="Retrovirus_Pol_polyprotein"/>
</dbReference>
<reference evidence="3 4" key="1">
    <citation type="submission" date="2019-08" db="EMBL/GenBank/DDBJ databases">
        <title>Draft genome sequences of two oriental melons (Cucumis melo L. var makuwa).</title>
        <authorList>
            <person name="Kwon S.-Y."/>
        </authorList>
    </citation>
    <scope>NUCLEOTIDE SEQUENCE [LARGE SCALE GENOMIC DNA]</scope>
    <source>
        <strain evidence="4">cv. Chang Bougi</strain>
        <tissue evidence="3">Leaf</tissue>
    </source>
</reference>
<dbReference type="SUPFAM" id="SSF56672">
    <property type="entry name" value="DNA/RNA polymerases"/>
    <property type="match status" value="1"/>
</dbReference>
<evidence type="ECO:0000313" key="4">
    <source>
        <dbReference type="Proteomes" id="UP000321947"/>
    </source>
</evidence>
<dbReference type="InterPro" id="IPR043502">
    <property type="entry name" value="DNA/RNA_pol_sf"/>
</dbReference>
<dbReference type="AlphaFoldDB" id="A0A5D3E401"/>
<evidence type="ECO:0000259" key="1">
    <source>
        <dbReference type="Pfam" id="PF00078"/>
    </source>
</evidence>
<accession>A0A5D3E401</accession>
<dbReference type="Pfam" id="PF00078">
    <property type="entry name" value="RVT_1"/>
    <property type="match status" value="1"/>
</dbReference>
<evidence type="ECO:0000313" key="3">
    <source>
        <dbReference type="EMBL" id="TYK30280.1"/>
    </source>
</evidence>
<gene>
    <name evidence="3" type="ORF">E5676_scaffold344G00410</name>
</gene>
<dbReference type="FunFam" id="1.10.340.70:FF:000001">
    <property type="entry name" value="Retrovirus-related Pol polyprotein from transposon gypsy-like Protein"/>
    <property type="match status" value="1"/>
</dbReference>
<dbReference type="InterPro" id="IPR043128">
    <property type="entry name" value="Rev_trsase/Diguanyl_cyclase"/>
</dbReference>
<dbReference type="EMBL" id="SSTD01000679">
    <property type="protein sequence ID" value="TYK30280.1"/>
    <property type="molecule type" value="Genomic_DNA"/>
</dbReference>
<dbReference type="Gene3D" id="1.10.340.70">
    <property type="match status" value="1"/>
</dbReference>
<dbReference type="FunFam" id="3.30.70.270:FF:000003">
    <property type="entry name" value="Transposon Ty3-G Gag-Pol polyprotein"/>
    <property type="match status" value="1"/>
</dbReference>
<name>A0A5D3E401_CUCMM</name>
<dbReference type="PANTHER" id="PTHR37984:SF5">
    <property type="entry name" value="PROTEIN NYNRIN-LIKE"/>
    <property type="match status" value="1"/>
</dbReference>
<dbReference type="Gene3D" id="3.10.10.10">
    <property type="entry name" value="HIV Type 1 Reverse Transcriptase, subunit A, domain 1"/>
    <property type="match status" value="1"/>
</dbReference>
<dbReference type="Proteomes" id="UP000321947">
    <property type="component" value="Unassembled WGS sequence"/>
</dbReference>